<organism evidence="1 2">
    <name type="scientific">Vibrio panuliri</name>
    <dbReference type="NCBI Taxonomy" id="1381081"/>
    <lineage>
        <taxon>Bacteria</taxon>
        <taxon>Pseudomonadati</taxon>
        <taxon>Pseudomonadota</taxon>
        <taxon>Gammaproteobacteria</taxon>
        <taxon>Vibrionales</taxon>
        <taxon>Vibrionaceae</taxon>
        <taxon>Vibrio</taxon>
    </lineage>
</organism>
<comment type="caution">
    <text evidence="1">The sequence shown here is derived from an EMBL/GenBank/DDBJ whole genome shotgun (WGS) entry which is preliminary data.</text>
</comment>
<protein>
    <submittedName>
        <fullName evidence="1">Uncharacterized protein</fullName>
    </submittedName>
</protein>
<dbReference type="RefSeq" id="WP_075714101.1">
    <property type="nucleotide sequence ID" value="NZ_AP019654.1"/>
</dbReference>
<evidence type="ECO:0000313" key="2">
    <source>
        <dbReference type="Proteomes" id="UP000186039"/>
    </source>
</evidence>
<accession>A0ABX3FLQ9</accession>
<dbReference type="EMBL" id="MJMH01000092">
    <property type="protein sequence ID" value="OLQ95149.1"/>
    <property type="molecule type" value="Genomic_DNA"/>
</dbReference>
<gene>
    <name evidence="1" type="ORF">BIY20_21380</name>
</gene>
<name>A0ABX3FLQ9_9VIBR</name>
<evidence type="ECO:0000313" key="1">
    <source>
        <dbReference type="EMBL" id="OLQ95149.1"/>
    </source>
</evidence>
<sequence>MFDKTRTQVDNDLINVDQGGIGNKTEINKNITLNINSPLTNPEVAKALLEQLMSATSADKYITFICAPCDDESTDKSKEIYLKLTSELNRKNIDFVVGGGKEFIETDGPYPHLNESNMLQHEKCNAIIVIADDHSTFSQLSLLAQVKFNSNLSSLEMYAICQDEVIERQAFIRTGPVDFFKERTKGLLVNFSECDDKKIEDLVESISTHKVFWKAQRRS</sequence>
<reference evidence="1 2" key="1">
    <citation type="submission" date="2016-09" db="EMBL/GenBank/DDBJ databases">
        <title>Genomic Taxonomy of the Vibrionaceae.</title>
        <authorList>
            <person name="Gonzalez-Castillo A."/>
            <person name="Gomez-Gil B."/>
            <person name="Enciso-Ibarra K."/>
        </authorList>
    </citation>
    <scope>NUCLEOTIDE SEQUENCE [LARGE SCALE GENOMIC DNA]</scope>
    <source>
        <strain evidence="1 2">CAIM 1902</strain>
    </source>
</reference>
<proteinExistence type="predicted"/>
<keyword evidence="2" id="KW-1185">Reference proteome</keyword>
<dbReference type="Proteomes" id="UP000186039">
    <property type="component" value="Unassembled WGS sequence"/>
</dbReference>